<gene>
    <name evidence="1" type="ORF">CTM71_08215</name>
</gene>
<reference evidence="1 2" key="1">
    <citation type="submission" date="2017-11" db="EMBL/GenBank/DDBJ databases">
        <title>Genome sequencing of Fusobacterium periodonticum KCOM 1259.</title>
        <authorList>
            <person name="Kook J.-K."/>
            <person name="Park S.-N."/>
            <person name="Lim Y.K."/>
        </authorList>
    </citation>
    <scope>NUCLEOTIDE SEQUENCE [LARGE SCALE GENOMIC DNA]</scope>
    <source>
        <strain evidence="1 2">KCOM 1259</strain>
    </source>
</reference>
<protein>
    <submittedName>
        <fullName evidence="1">Uncharacterized protein</fullName>
    </submittedName>
</protein>
<dbReference type="Proteomes" id="UP000229011">
    <property type="component" value="Unassembled WGS sequence"/>
</dbReference>
<organism evidence="1 2">
    <name type="scientific">Fusobacterium pseudoperiodonticum</name>
    <dbReference type="NCBI Taxonomy" id="2663009"/>
    <lineage>
        <taxon>Bacteria</taxon>
        <taxon>Fusobacteriati</taxon>
        <taxon>Fusobacteriota</taxon>
        <taxon>Fusobacteriia</taxon>
        <taxon>Fusobacteriales</taxon>
        <taxon>Fusobacteriaceae</taxon>
        <taxon>Fusobacterium</taxon>
    </lineage>
</organism>
<dbReference type="RefSeq" id="WP_099958964.1">
    <property type="nucleotide sequence ID" value="NZ_PEQY01000001.1"/>
</dbReference>
<name>A0A2G9EHH8_9FUSO</name>
<dbReference type="GeneID" id="93328420"/>
<dbReference type="EMBL" id="PEQY01000001">
    <property type="protein sequence ID" value="PIM80352.1"/>
    <property type="molecule type" value="Genomic_DNA"/>
</dbReference>
<dbReference type="AlphaFoldDB" id="A0A2G9EHH8"/>
<evidence type="ECO:0000313" key="1">
    <source>
        <dbReference type="EMBL" id="PIM80352.1"/>
    </source>
</evidence>
<accession>A0A2G9EHH8</accession>
<evidence type="ECO:0000313" key="2">
    <source>
        <dbReference type="Proteomes" id="UP000229011"/>
    </source>
</evidence>
<proteinExistence type="predicted"/>
<sequence>MIELQDIKLEDIKKLEISKPYNLIYLDYNKENGIKIFKKNDKDKRDINTLSDDDLKNMYKLYIFNNDSMLTVYNFGDEYRYSRIDKEDFKEESDEKNIKYIYLKESDKEKYKDKTKALNERIKVRIGRLKTKTEREVVQYIEYIGGEDNGNEGC</sequence>
<comment type="caution">
    <text evidence="1">The sequence shown here is derived from an EMBL/GenBank/DDBJ whole genome shotgun (WGS) entry which is preliminary data.</text>
</comment>